<dbReference type="SUPFAM" id="SSF51569">
    <property type="entry name" value="Aldolase"/>
    <property type="match status" value="1"/>
</dbReference>
<accession>L2FS50</accession>
<dbReference type="Pfam" id="PF03702">
    <property type="entry name" value="AnmK"/>
    <property type="match status" value="1"/>
</dbReference>
<evidence type="ECO:0000256" key="5">
    <source>
        <dbReference type="ARBA" id="ARBA00023126"/>
    </source>
</evidence>
<dbReference type="EC" id="2.2.1.2" evidence="3 7"/>
<dbReference type="AlphaFoldDB" id="L2FS50"/>
<dbReference type="GO" id="GO:0006098">
    <property type="term" value="P:pentose-phosphate shunt"/>
    <property type="evidence" value="ECO:0007669"/>
    <property type="project" value="UniProtKB-UniPathway"/>
</dbReference>
<dbReference type="GO" id="GO:0005524">
    <property type="term" value="F:ATP binding"/>
    <property type="evidence" value="ECO:0007669"/>
    <property type="project" value="InterPro"/>
</dbReference>
<dbReference type="UniPathway" id="UPA00115">
    <property type="reaction ID" value="UER00414"/>
</dbReference>
<evidence type="ECO:0000256" key="4">
    <source>
        <dbReference type="ARBA" id="ARBA00022679"/>
    </source>
</evidence>
<comment type="function">
    <text evidence="7">Catalyzes the rate-limiting step of the non-oxidative phase in the pentose phosphate pathway. Catalyzes the reversible conversion of sedheptulose-7-phosphate and D-glyceraldehyde 3-phosphate into erythrose-4-phosphate and beta-D-fructose 6-phosphate.</text>
</comment>
<dbReference type="EMBL" id="KB020870">
    <property type="protein sequence ID" value="ELA29182.1"/>
    <property type="molecule type" value="Genomic_DNA"/>
</dbReference>
<dbReference type="PANTHER" id="PTHR30605">
    <property type="entry name" value="ANHYDRO-N-ACETYLMURAMIC ACID KINASE"/>
    <property type="match status" value="1"/>
</dbReference>
<comment type="similarity">
    <text evidence="2">Belongs to the transaldolase family. Type 1 subfamily.</text>
</comment>
<evidence type="ECO:0000256" key="1">
    <source>
        <dbReference type="ARBA" id="ARBA00004857"/>
    </source>
</evidence>
<dbReference type="CDD" id="cd00957">
    <property type="entry name" value="Transaldolase_TalAB"/>
    <property type="match status" value="1"/>
</dbReference>
<organism evidence="8">
    <name type="scientific">Colletotrichum fructicola (strain Nara gc5)</name>
    <name type="common">Anthracnose fungus</name>
    <name type="synonym">Colletotrichum gloeosporioides (strain Nara gc5)</name>
    <dbReference type="NCBI Taxonomy" id="1213859"/>
    <lineage>
        <taxon>Eukaryota</taxon>
        <taxon>Fungi</taxon>
        <taxon>Dikarya</taxon>
        <taxon>Ascomycota</taxon>
        <taxon>Pezizomycotina</taxon>
        <taxon>Sordariomycetes</taxon>
        <taxon>Hypocreomycetidae</taxon>
        <taxon>Glomerellales</taxon>
        <taxon>Glomerellaceae</taxon>
        <taxon>Colletotrichum</taxon>
        <taxon>Colletotrichum gloeosporioides species complex</taxon>
    </lineage>
</organism>
<dbReference type="PANTHER" id="PTHR30605:SF0">
    <property type="entry name" value="ANHYDRO-N-ACETYLMURAMIC ACID KINASE"/>
    <property type="match status" value="1"/>
</dbReference>
<dbReference type="PROSITE" id="PS00958">
    <property type="entry name" value="TRANSALDOLASE_2"/>
    <property type="match status" value="1"/>
</dbReference>
<dbReference type="GO" id="GO:0006040">
    <property type="term" value="P:amino sugar metabolic process"/>
    <property type="evidence" value="ECO:0007669"/>
    <property type="project" value="InterPro"/>
</dbReference>
<dbReference type="Gene3D" id="3.30.420.40">
    <property type="match status" value="2"/>
</dbReference>
<dbReference type="GO" id="GO:0009254">
    <property type="term" value="P:peptidoglycan turnover"/>
    <property type="evidence" value="ECO:0007669"/>
    <property type="project" value="InterPro"/>
</dbReference>
<proteinExistence type="inferred from homology"/>
<name>L2FS50_COLFN</name>
<dbReference type="SUPFAM" id="SSF53067">
    <property type="entry name" value="Actin-like ATPase domain"/>
    <property type="match status" value="1"/>
</dbReference>
<keyword evidence="6" id="KW-0704">Schiff base</keyword>
<dbReference type="InterPro" id="IPR001585">
    <property type="entry name" value="TAL/FSA"/>
</dbReference>
<gene>
    <name evidence="8" type="ORF">CGGC5_10339</name>
</gene>
<dbReference type="InterPro" id="IPR013785">
    <property type="entry name" value="Aldolase_TIM"/>
</dbReference>
<evidence type="ECO:0000256" key="6">
    <source>
        <dbReference type="ARBA" id="ARBA00023270"/>
    </source>
</evidence>
<comment type="pathway">
    <text evidence="1 7">Carbohydrate degradation; pentose phosphate pathway; D-glyceraldehyde 3-phosphate and beta-D-fructose 6-phosphate from D-ribose 5-phosphate and D-xylulose 5-phosphate (non-oxidative stage): step 2/3.</text>
</comment>
<dbReference type="GO" id="GO:0005975">
    <property type="term" value="P:carbohydrate metabolic process"/>
    <property type="evidence" value="ECO:0007669"/>
    <property type="project" value="InterPro"/>
</dbReference>
<evidence type="ECO:0000256" key="2">
    <source>
        <dbReference type="ARBA" id="ARBA00008012"/>
    </source>
</evidence>
<dbReference type="GO" id="GO:0004801">
    <property type="term" value="F:transaldolase activity"/>
    <property type="evidence" value="ECO:0007669"/>
    <property type="project" value="UniProtKB-EC"/>
</dbReference>
<evidence type="ECO:0000313" key="8">
    <source>
        <dbReference type="EMBL" id="ELA29182.1"/>
    </source>
</evidence>
<keyword evidence="4 7" id="KW-0808">Transferase</keyword>
<dbReference type="GO" id="GO:0005737">
    <property type="term" value="C:cytoplasm"/>
    <property type="evidence" value="ECO:0007669"/>
    <property type="project" value="InterPro"/>
</dbReference>
<evidence type="ECO:0000256" key="3">
    <source>
        <dbReference type="ARBA" id="ARBA00013151"/>
    </source>
</evidence>
<dbReference type="InterPro" id="IPR043129">
    <property type="entry name" value="ATPase_NBD"/>
</dbReference>
<comment type="catalytic activity">
    <reaction evidence="7">
        <text>D-sedoheptulose 7-phosphate + D-glyceraldehyde 3-phosphate = D-erythrose 4-phosphate + beta-D-fructose 6-phosphate</text>
        <dbReference type="Rhea" id="RHEA:17053"/>
        <dbReference type="ChEBI" id="CHEBI:16897"/>
        <dbReference type="ChEBI" id="CHEBI:57483"/>
        <dbReference type="ChEBI" id="CHEBI:57634"/>
        <dbReference type="ChEBI" id="CHEBI:59776"/>
        <dbReference type="EC" id="2.2.1.2"/>
    </reaction>
</comment>
<dbReference type="InterPro" id="IPR004730">
    <property type="entry name" value="Transaldolase_1"/>
</dbReference>
<sequence length="721" mass="78412">MGTGPLQQLQDAGTVLIADTADFDKISHFSASEGTTNPSLLYSAAQHPSYATIVSNTIAYANALPSAISSSERLAAAVDHLAVQFGTQIFKLTGKVSTEVDVTLSFNTAATIAAALRIIDLYREQGVPKSQARIKISATWEGIQAARVLQRDHGVSCLITVVFGLVQAITAAEAGVDAVAPYVGRIADWGKVHGITSDLGVETVSKIQNYLRKYEFKTQVMAASFRSTKQIRDLAGIDLLTASPAILEALEQESEPVDRRLTLESARNTNLQKSSYINDESAFRWAFNSDECAVEKSAEAMRKFGEDTEKLKLLLSKMLHIGIAEDGHPSRPQYVDGLTVDWPLELQPLILRAFNNDLTIFEMTRLNYAAGALYAEAANDLIQRNNLKPEDIDVIGYDGQTIYQEPPDRVKEREYVLSGNKSLVDRWLKGGFPCGFFIAESGVVAALTDVDTVTQFRPLDHALGGSAAPLMQYLDFVAFRNDGTTVTLNIGGIANLQLANADRSKMMAFDTGPGNVMIDHVCKARTGRGYDKDGELAAQGQVIPKLHEELLQHDFYTRKPPRSAWRLDFGAAYADAVLERYSTASTEDLLATLTRFTAISITKSLTDFILPKTEVTRVVASGGGTRNATLMKNLGEEVEKHGLKLVTSDEFGIPAAYKEAIKFATLAFANKRSLANNIPAAGGAVRYASLGKLSLAPRRAKNSEPVVGRDEKVLGLTVDRH</sequence>
<reference evidence="8" key="1">
    <citation type="submission" date="2012-08" db="EMBL/GenBank/DDBJ databases">
        <title>Genome analysis of Colletotrichum orbiculare and Colletotrichum fructicola.</title>
        <authorList>
            <person name="Gan P.H.P."/>
            <person name="Ikeda K."/>
            <person name="Irieda H."/>
            <person name="Narusaka M."/>
            <person name="O'Connell R.J."/>
            <person name="Narusaka Y."/>
            <person name="Takano Y."/>
            <person name="Kubo Y."/>
            <person name="Shirasu K."/>
        </authorList>
    </citation>
    <scope>NUCLEOTIDE SEQUENCE</scope>
    <source>
        <strain evidence="8">Nara gc5</strain>
    </source>
</reference>
<dbReference type="Gene3D" id="3.20.20.70">
    <property type="entry name" value="Aldolase class I"/>
    <property type="match status" value="1"/>
</dbReference>
<dbReference type="InterPro" id="IPR018225">
    <property type="entry name" value="Transaldolase_AS"/>
</dbReference>
<protein>
    <recommendedName>
        <fullName evidence="3 7">Transaldolase</fullName>
        <ecNumber evidence="3 7">2.2.1.2</ecNumber>
    </recommendedName>
</protein>
<dbReference type="GO" id="GO:0016773">
    <property type="term" value="F:phosphotransferase activity, alcohol group as acceptor"/>
    <property type="evidence" value="ECO:0007669"/>
    <property type="project" value="InterPro"/>
</dbReference>
<dbReference type="InterPro" id="IPR005338">
    <property type="entry name" value="Anhydro_N_Ac-Mur_kinase"/>
</dbReference>
<evidence type="ECO:0000256" key="7">
    <source>
        <dbReference type="RuleBase" id="RU000501"/>
    </source>
</evidence>
<dbReference type="HOGENOM" id="CLU_383558_0_0_1"/>
<keyword evidence="5 7" id="KW-0570">Pentose shunt</keyword>
<dbReference type="Pfam" id="PF00923">
    <property type="entry name" value="TAL_FSA"/>
    <property type="match status" value="1"/>
</dbReference>
<dbReference type="STRING" id="1213859.L2FS50"/>